<dbReference type="CDD" id="cd01450">
    <property type="entry name" value="vWFA_subfamily_ECM"/>
    <property type="match status" value="1"/>
</dbReference>
<dbReference type="InterPro" id="IPR016187">
    <property type="entry name" value="CTDL_fold"/>
</dbReference>
<feature type="domain" description="C-type lectin" evidence="3">
    <location>
        <begin position="464"/>
        <end position="583"/>
    </location>
</feature>
<evidence type="ECO:0000256" key="2">
    <source>
        <dbReference type="SAM" id="SignalP"/>
    </source>
</evidence>
<dbReference type="AlphaFoldDB" id="A0A9J7M5U5"/>
<evidence type="ECO:0000313" key="5">
    <source>
        <dbReference type="Proteomes" id="UP000001554"/>
    </source>
</evidence>
<evidence type="ECO:0000313" key="6">
    <source>
        <dbReference type="RefSeq" id="XP_035695381.1"/>
    </source>
</evidence>
<dbReference type="SUPFAM" id="SSF53300">
    <property type="entry name" value="vWA-like"/>
    <property type="match status" value="1"/>
</dbReference>
<dbReference type="Gene3D" id="3.10.100.10">
    <property type="entry name" value="Mannose-Binding Protein A, subunit A"/>
    <property type="match status" value="2"/>
</dbReference>
<proteinExistence type="predicted"/>
<evidence type="ECO:0000256" key="1">
    <source>
        <dbReference type="ARBA" id="ARBA00023157"/>
    </source>
</evidence>
<dbReference type="InterPro" id="IPR036465">
    <property type="entry name" value="vWFA_dom_sf"/>
</dbReference>
<dbReference type="PROSITE" id="PS50234">
    <property type="entry name" value="VWFA"/>
    <property type="match status" value="1"/>
</dbReference>
<dbReference type="SUPFAM" id="SSF56436">
    <property type="entry name" value="C-type lectin-like"/>
    <property type="match status" value="2"/>
</dbReference>
<dbReference type="KEGG" id="bfo:118429108"/>
<organism evidence="5 6">
    <name type="scientific">Branchiostoma floridae</name>
    <name type="common">Florida lancelet</name>
    <name type="synonym">Amphioxus</name>
    <dbReference type="NCBI Taxonomy" id="7739"/>
    <lineage>
        <taxon>Eukaryota</taxon>
        <taxon>Metazoa</taxon>
        <taxon>Chordata</taxon>
        <taxon>Cephalochordata</taxon>
        <taxon>Leptocardii</taxon>
        <taxon>Amphioxiformes</taxon>
        <taxon>Branchiostomatidae</taxon>
        <taxon>Branchiostoma</taxon>
    </lineage>
</organism>
<keyword evidence="2" id="KW-0732">Signal</keyword>
<dbReference type="Gene3D" id="3.40.50.410">
    <property type="entry name" value="von Willebrand factor, type A domain"/>
    <property type="match status" value="1"/>
</dbReference>
<dbReference type="PROSITE" id="PS50041">
    <property type="entry name" value="C_TYPE_LECTIN_2"/>
    <property type="match status" value="2"/>
</dbReference>
<keyword evidence="1" id="KW-1015">Disulfide bond</keyword>
<dbReference type="OrthoDB" id="6340082at2759"/>
<name>A0A9J7M5U5_BRAFL</name>
<dbReference type="PANTHER" id="PTHR22801">
    <property type="entry name" value="LITHOSTATHINE"/>
    <property type="match status" value="1"/>
</dbReference>
<dbReference type="PROSITE" id="PS00615">
    <property type="entry name" value="C_TYPE_LECTIN_1"/>
    <property type="match status" value="2"/>
</dbReference>
<dbReference type="Pfam" id="PF00092">
    <property type="entry name" value="VWA"/>
    <property type="match status" value="1"/>
</dbReference>
<reference evidence="5" key="1">
    <citation type="journal article" date="2020" name="Nat. Ecol. Evol.">
        <title>Deeply conserved synteny resolves early events in vertebrate evolution.</title>
        <authorList>
            <person name="Simakov O."/>
            <person name="Marletaz F."/>
            <person name="Yue J.X."/>
            <person name="O'Connell B."/>
            <person name="Jenkins J."/>
            <person name="Brandt A."/>
            <person name="Calef R."/>
            <person name="Tung C.H."/>
            <person name="Huang T.K."/>
            <person name="Schmutz J."/>
            <person name="Satoh N."/>
            <person name="Yu J.K."/>
            <person name="Putnam N.H."/>
            <person name="Green R.E."/>
            <person name="Rokhsar D.S."/>
        </authorList>
    </citation>
    <scope>NUCLEOTIDE SEQUENCE [LARGE SCALE GENOMIC DNA]</scope>
    <source>
        <strain evidence="5">S238N-H82</strain>
    </source>
</reference>
<dbReference type="GeneID" id="118429108"/>
<keyword evidence="5" id="KW-1185">Reference proteome</keyword>
<dbReference type="InterPro" id="IPR001304">
    <property type="entry name" value="C-type_lectin-like"/>
</dbReference>
<dbReference type="SMART" id="SM00034">
    <property type="entry name" value="CLECT"/>
    <property type="match status" value="2"/>
</dbReference>
<sequence>MASKSATLRFLQTLLLIFVVVSAVSAETPEDGAFNKVLNDLKNVAHRVLENVGVEGPEKKSMEVTVTNNDTDEPSSSKVLSLLDALQSFSKKGFLHGGAADGSSGSCASGYQRYDGTCYRAYGDRKSYDDAKAKCAADGGRLVAPKTERLDTFIMGLVQANGGGDHWIGLDDRASEGVWTFSDGTQMQNCDFKKWAPGEPNNAGGQDCVQYWAGAGNRWDDDTCSRQKKFICQIGPGDNTGCTGTNGNSPGYMSLGCWKDKSSRAIGLLEGKDSRLNADYKRRNNALGKCYQVAKDRGFMVFGVQNGGQCFGSPIAGGTYRKYGPSSGCRGGKGGRWANDVYRITDANPKYFTLGCWKDTSSRAITIVEGSDSRLDGQYSRRQDAINKCYEVAKAKGNAVFSVQNGGQCGTSSNAQSTYYKFGRSTACKTDGKGGGWANQVYRIIGAAGSGGTSGSCASGYQRYEGTCYRAYGDRKSYDDAKAKCAADGGRLVAPKTEMLDTFIMGLVQANGGGDHWIGLDDRASEGVWTFSDGTQMQNCDFKKWAPGEPNNAGGQDCVQYWAGAGNRWDDDTCSRQKKFICQIGPGDNTGCTGTQTVTKTDTEVIQIPAPTCSAKANIILIVDGSKSVTHLNFPNVLKFVLKLAAGFEIGPNAAKLGVYQYGSDLRTELPIGQYNTREDVLNAVRKIQYMNQWGTFTGKALEEAYKEFPAGDDAKKIVIIITDGKAMDREVLRKAAQDVKADGAMICAVGVGGFVLKEITLLASSQDLVFTATDFDQMDAIRDAVLDSVCEGQVRRDIAWEIDSTLQFLKESAVELVDNLGRDIEEDEYVAVQLKEALDALFGLEARLEKRAENEGSGVMEDLLKLGNQLDHIRDIAVPLELKEVPEF</sequence>
<dbReference type="PRINTS" id="PR00453">
    <property type="entry name" value="VWFADOMAIN"/>
</dbReference>
<dbReference type="SMART" id="SM00327">
    <property type="entry name" value="VWA"/>
    <property type="match status" value="1"/>
</dbReference>
<accession>A0A9J7M5U5</accession>
<gene>
    <name evidence="6" type="primary">LOC118429108</name>
</gene>
<evidence type="ECO:0000259" key="4">
    <source>
        <dbReference type="PROSITE" id="PS50234"/>
    </source>
</evidence>
<dbReference type="Proteomes" id="UP000001554">
    <property type="component" value="Chromosome 13"/>
</dbReference>
<dbReference type="Pfam" id="PF00059">
    <property type="entry name" value="Lectin_C"/>
    <property type="match status" value="2"/>
</dbReference>
<dbReference type="InterPro" id="IPR050801">
    <property type="entry name" value="Ca-Dep_Lectins_ImmuneDev"/>
</dbReference>
<dbReference type="InterPro" id="IPR016186">
    <property type="entry name" value="C-type_lectin-like/link_sf"/>
</dbReference>
<feature type="domain" description="VWFA" evidence="4">
    <location>
        <begin position="618"/>
        <end position="790"/>
    </location>
</feature>
<feature type="signal peptide" evidence="2">
    <location>
        <begin position="1"/>
        <end position="26"/>
    </location>
</feature>
<evidence type="ECO:0000259" key="3">
    <source>
        <dbReference type="PROSITE" id="PS50041"/>
    </source>
</evidence>
<dbReference type="InterPro" id="IPR002035">
    <property type="entry name" value="VWF_A"/>
</dbReference>
<feature type="chain" id="PRO_5039928345" evidence="2">
    <location>
        <begin position="27"/>
        <end position="889"/>
    </location>
</feature>
<protein>
    <submittedName>
        <fullName evidence="6">Uncharacterized protein LOC118429108</fullName>
    </submittedName>
</protein>
<dbReference type="InterPro" id="IPR018378">
    <property type="entry name" value="C-type_lectin_CS"/>
</dbReference>
<dbReference type="CDD" id="cd00037">
    <property type="entry name" value="CLECT"/>
    <property type="match status" value="2"/>
</dbReference>
<reference evidence="6" key="2">
    <citation type="submission" date="2025-08" db="UniProtKB">
        <authorList>
            <consortium name="RefSeq"/>
        </authorList>
    </citation>
    <scope>IDENTIFICATION</scope>
    <source>
        <strain evidence="6">S238N-H82</strain>
        <tissue evidence="6">Testes</tissue>
    </source>
</reference>
<feature type="domain" description="C-type lectin" evidence="3">
    <location>
        <begin position="114"/>
        <end position="233"/>
    </location>
</feature>
<dbReference type="PANTHER" id="PTHR22801:SF63">
    <property type="entry name" value="C-TYPE LECTIN DOMAIN-CONTAINING PROTEIN"/>
    <property type="match status" value="1"/>
</dbReference>
<dbReference type="RefSeq" id="XP_035695381.1">
    <property type="nucleotide sequence ID" value="XM_035839488.1"/>
</dbReference>